<dbReference type="Pfam" id="PF02517">
    <property type="entry name" value="Rce1-like"/>
    <property type="match status" value="1"/>
</dbReference>
<organism evidence="3 4">
    <name type="scientific">Hallella bergensis DSM 17361</name>
    <dbReference type="NCBI Taxonomy" id="585502"/>
    <lineage>
        <taxon>Bacteria</taxon>
        <taxon>Pseudomonadati</taxon>
        <taxon>Bacteroidota</taxon>
        <taxon>Bacteroidia</taxon>
        <taxon>Bacteroidales</taxon>
        <taxon>Prevotellaceae</taxon>
        <taxon>Hallella</taxon>
    </lineage>
</organism>
<feature type="transmembrane region" description="Helical" evidence="1">
    <location>
        <begin position="56"/>
        <end position="78"/>
    </location>
</feature>
<feature type="transmembrane region" description="Helical" evidence="1">
    <location>
        <begin position="252"/>
        <end position="271"/>
    </location>
</feature>
<keyword evidence="4" id="KW-1185">Reference proteome</keyword>
<feature type="transmembrane region" description="Helical" evidence="1">
    <location>
        <begin position="212"/>
        <end position="232"/>
    </location>
</feature>
<keyword evidence="1" id="KW-0812">Transmembrane</keyword>
<keyword evidence="1" id="KW-1133">Transmembrane helix</keyword>
<feature type="transmembrane region" description="Helical" evidence="1">
    <location>
        <begin position="169"/>
        <end position="185"/>
    </location>
</feature>
<evidence type="ECO:0000313" key="3">
    <source>
        <dbReference type="EMBL" id="EFA45164.1"/>
    </source>
</evidence>
<proteinExistence type="predicted"/>
<dbReference type="PANTHER" id="PTHR36435:SF1">
    <property type="entry name" value="CAAX AMINO TERMINAL PROTEASE FAMILY PROTEIN"/>
    <property type="match status" value="1"/>
</dbReference>
<dbReference type="PANTHER" id="PTHR36435">
    <property type="entry name" value="SLR1288 PROTEIN"/>
    <property type="match status" value="1"/>
</dbReference>
<dbReference type="InterPro" id="IPR052710">
    <property type="entry name" value="CAAX_protease"/>
</dbReference>
<gene>
    <name evidence="3" type="ORF">HMPREF0645_0391</name>
</gene>
<dbReference type="OrthoDB" id="158986at2"/>
<reference evidence="3 4" key="1">
    <citation type="submission" date="2009-10" db="EMBL/GenBank/DDBJ databases">
        <authorList>
            <person name="Qin X."/>
            <person name="Bachman B."/>
            <person name="Battles P."/>
            <person name="Bell A."/>
            <person name="Bess C."/>
            <person name="Bickham C."/>
            <person name="Chaboub L."/>
            <person name="Chen D."/>
            <person name="Coyle M."/>
            <person name="Deiros D.R."/>
            <person name="Dinh H."/>
            <person name="Forbes L."/>
            <person name="Fowler G."/>
            <person name="Francisco L."/>
            <person name="Fu Q."/>
            <person name="Gubbala S."/>
            <person name="Hale W."/>
            <person name="Han Y."/>
            <person name="Hemphill L."/>
            <person name="Highlander S.K."/>
            <person name="Hirani K."/>
            <person name="Hogues M."/>
            <person name="Jackson L."/>
            <person name="Jakkamsetti A."/>
            <person name="Javaid M."/>
            <person name="Jiang H."/>
            <person name="Korchina V."/>
            <person name="Kovar C."/>
            <person name="Lara F."/>
            <person name="Lee S."/>
            <person name="Mata R."/>
            <person name="Mathew T."/>
            <person name="Moen C."/>
            <person name="Morales K."/>
            <person name="Munidasa M."/>
            <person name="Nazareth L."/>
            <person name="Ngo R."/>
            <person name="Nguyen L."/>
            <person name="Okwuonu G."/>
            <person name="Ongeri F."/>
            <person name="Patil S."/>
            <person name="Petrosino J."/>
            <person name="Pham C."/>
            <person name="Pham P."/>
            <person name="Pu L.-L."/>
            <person name="Puazo M."/>
            <person name="Raj R."/>
            <person name="Reid J."/>
            <person name="Rouhana J."/>
            <person name="Saada N."/>
            <person name="Shang Y."/>
            <person name="Simmons D."/>
            <person name="Thornton R."/>
            <person name="Warren J."/>
            <person name="Weissenberger G."/>
            <person name="Zhang J."/>
            <person name="Zhang L."/>
            <person name="Zhou C."/>
            <person name="Zhu D."/>
            <person name="Muzny D."/>
            <person name="Worley K."/>
            <person name="Gibbs R."/>
        </authorList>
    </citation>
    <scope>NUCLEOTIDE SEQUENCE [LARGE SCALE GENOMIC DNA]</scope>
    <source>
        <strain evidence="3 4">DSM 17361</strain>
    </source>
</reference>
<dbReference type="Proteomes" id="UP000003160">
    <property type="component" value="Unassembled WGS sequence"/>
</dbReference>
<name>D1PTV6_9BACT</name>
<dbReference type="InterPro" id="IPR003675">
    <property type="entry name" value="Rce1/LyrA-like_dom"/>
</dbReference>
<dbReference type="eggNOG" id="COG1266">
    <property type="taxonomic scope" value="Bacteria"/>
</dbReference>
<dbReference type="RefSeq" id="WP_007174740.1">
    <property type="nucleotide sequence ID" value="NZ_GG704782.1"/>
</dbReference>
<dbReference type="GO" id="GO:0006508">
    <property type="term" value="P:proteolysis"/>
    <property type="evidence" value="ECO:0007669"/>
    <property type="project" value="UniProtKB-KW"/>
</dbReference>
<feature type="transmembrane region" description="Helical" evidence="1">
    <location>
        <begin position="12"/>
        <end position="36"/>
    </location>
</feature>
<evidence type="ECO:0000313" key="4">
    <source>
        <dbReference type="Proteomes" id="UP000003160"/>
    </source>
</evidence>
<dbReference type="GO" id="GO:0004175">
    <property type="term" value="F:endopeptidase activity"/>
    <property type="evidence" value="ECO:0007669"/>
    <property type="project" value="UniProtKB-ARBA"/>
</dbReference>
<comment type="caution">
    <text evidence="3">The sequence shown here is derived from an EMBL/GenBank/DDBJ whole genome shotgun (WGS) entry which is preliminary data.</text>
</comment>
<protein>
    <submittedName>
        <fullName evidence="3">CAAX amino terminal protease family protein</fullName>
    </submittedName>
</protein>
<keyword evidence="1" id="KW-0472">Membrane</keyword>
<keyword evidence="3" id="KW-0378">Hydrolase</keyword>
<feature type="domain" description="CAAX prenyl protease 2/Lysostaphin resistance protein A-like" evidence="2">
    <location>
        <begin position="138"/>
        <end position="225"/>
    </location>
</feature>
<sequence length="277" mass="31365">MNKTIRGILDVVLFVVCFFMIQYVVTIGVSAASAWFDGEPWAEISDRLVHGRFYMSGKLLVATSALASGLTITIFTYARWAVVSRTWLASHPWTTLIWVALMAIGTILPSQWLQEQMDFTLPEKTVQLFEAIMGEPAGYLAIGILVPIAEELVFRGAILRTLLNLFNKNMHWVAILVSAILFGAMHGNLPQFVHATLIGLILGWMYYRTHSIVPGIVFHWINNTVAYIMFNLMPQMADGKLIDMFQGNSRTMWLGLAFSFCVLVPSMYQLFYRLKRN</sequence>
<feature type="transmembrane region" description="Helical" evidence="1">
    <location>
        <begin position="128"/>
        <end position="148"/>
    </location>
</feature>
<keyword evidence="3" id="KW-0645">Protease</keyword>
<dbReference type="HOGENOM" id="CLU_066413_1_1_10"/>
<evidence type="ECO:0000259" key="2">
    <source>
        <dbReference type="Pfam" id="PF02517"/>
    </source>
</evidence>
<dbReference type="GO" id="GO:0080120">
    <property type="term" value="P:CAAX-box protein maturation"/>
    <property type="evidence" value="ECO:0007669"/>
    <property type="project" value="UniProtKB-ARBA"/>
</dbReference>
<feature type="transmembrane region" description="Helical" evidence="1">
    <location>
        <begin position="90"/>
        <end position="108"/>
    </location>
</feature>
<dbReference type="EMBL" id="ACKS01000020">
    <property type="protein sequence ID" value="EFA45164.1"/>
    <property type="molecule type" value="Genomic_DNA"/>
</dbReference>
<dbReference type="AlphaFoldDB" id="D1PTV6"/>
<accession>D1PTV6</accession>
<evidence type="ECO:0000256" key="1">
    <source>
        <dbReference type="SAM" id="Phobius"/>
    </source>
</evidence>